<organism evidence="8 9">
    <name type="scientific">Sulfuracidifex metallicus DSM 6482 = JCM 9184</name>
    <dbReference type="NCBI Taxonomy" id="523847"/>
    <lineage>
        <taxon>Archaea</taxon>
        <taxon>Thermoproteota</taxon>
        <taxon>Thermoprotei</taxon>
        <taxon>Sulfolobales</taxon>
        <taxon>Sulfolobaceae</taxon>
        <taxon>Sulfuracidifex</taxon>
    </lineage>
</organism>
<name>A0A6A9QLS6_SULME</name>
<evidence type="ECO:0000256" key="5">
    <source>
        <dbReference type="ARBA" id="ARBA00022552"/>
    </source>
</evidence>
<dbReference type="InterPro" id="IPR023532">
    <property type="entry name" value="Nop10_arc-typ"/>
</dbReference>
<evidence type="ECO:0000256" key="7">
    <source>
        <dbReference type="HAMAP-Rule" id="MF_00803"/>
    </source>
</evidence>
<evidence type="ECO:0000313" key="9">
    <source>
        <dbReference type="Proteomes" id="UP000470772"/>
    </source>
</evidence>
<dbReference type="NCBIfam" id="NF009623">
    <property type="entry name" value="PRK13130.1"/>
    <property type="match status" value="1"/>
</dbReference>
<evidence type="ECO:0000256" key="4">
    <source>
        <dbReference type="ARBA" id="ARBA00022517"/>
    </source>
</evidence>
<evidence type="ECO:0000256" key="2">
    <source>
        <dbReference type="ARBA" id="ARBA00009462"/>
    </source>
</evidence>
<sequence length="56" mass="6604">MKWKLRKCEVDGVYTFKDKCPVCGGTTKIPHPPRYSPVDKFVKYRIESKLNRKIDC</sequence>
<keyword evidence="9" id="KW-1185">Reference proteome</keyword>
<reference evidence="8 9" key="1">
    <citation type="submission" date="2019-10" db="EMBL/GenBank/DDBJ databases">
        <title>Sequencing and Assembly of Multiple Reported Metal-Biooxidizing Members of the Extremely Thermoacidophilic Archaeal Family Sulfolobaceae.</title>
        <authorList>
            <person name="Counts J.A."/>
            <person name="Kelly R.M."/>
        </authorList>
    </citation>
    <scope>NUCLEOTIDE SEQUENCE [LARGE SCALE GENOMIC DNA]</scope>
    <source>
        <strain evidence="8 9">DSM 6482</strain>
    </source>
</reference>
<comment type="similarity">
    <text evidence="2 7">Belongs to the NOP10 family.</text>
</comment>
<dbReference type="EMBL" id="WGGD01000005">
    <property type="protein sequence ID" value="MUN29956.1"/>
    <property type="molecule type" value="Genomic_DNA"/>
</dbReference>
<comment type="function">
    <text evidence="1 7">Involved in ribosome biogenesis; more specifically in 18S rRNA pseudouridylation and in cleavage of pre-rRNA.</text>
</comment>
<dbReference type="InterPro" id="IPR007264">
    <property type="entry name" value="H/ACA_rnp_Nop10"/>
</dbReference>
<dbReference type="GO" id="GO:1990904">
    <property type="term" value="C:ribonucleoprotein complex"/>
    <property type="evidence" value="ECO:0007669"/>
    <property type="project" value="UniProtKB-KW"/>
</dbReference>
<dbReference type="RefSeq" id="WP_054838880.1">
    <property type="nucleotide sequence ID" value="NZ_BBBY01000023.1"/>
</dbReference>
<dbReference type="GO" id="GO:0001522">
    <property type="term" value="P:pseudouridine synthesis"/>
    <property type="evidence" value="ECO:0007669"/>
    <property type="project" value="InterPro"/>
</dbReference>
<dbReference type="HAMAP" id="MF_00803">
    <property type="entry name" value="Nop10"/>
    <property type="match status" value="1"/>
</dbReference>
<dbReference type="Gene3D" id="2.20.28.40">
    <property type="entry name" value="H/ACA ribonucleoprotein complex, subunit Nop10"/>
    <property type="match status" value="1"/>
</dbReference>
<dbReference type="PANTHER" id="PTHR13305:SF0">
    <property type="entry name" value="H_ACA RIBONUCLEOPROTEIN COMPLEX SUBUNIT 3"/>
    <property type="match status" value="1"/>
</dbReference>
<keyword evidence="6 7" id="KW-0687">Ribonucleoprotein</keyword>
<dbReference type="GO" id="GO:0006364">
    <property type="term" value="P:rRNA processing"/>
    <property type="evidence" value="ECO:0007669"/>
    <property type="project" value="UniProtKB-UniRule"/>
</dbReference>
<accession>A0A6A9QLS6</accession>
<evidence type="ECO:0000256" key="6">
    <source>
        <dbReference type="ARBA" id="ARBA00023274"/>
    </source>
</evidence>
<keyword evidence="5 7" id="KW-0698">rRNA processing</keyword>
<dbReference type="SUPFAM" id="SSF144210">
    <property type="entry name" value="Nop10-like SnoRNP"/>
    <property type="match status" value="1"/>
</dbReference>
<evidence type="ECO:0000256" key="1">
    <source>
        <dbReference type="ARBA" id="ARBA00002325"/>
    </source>
</evidence>
<gene>
    <name evidence="7" type="primary">nop10</name>
    <name evidence="8" type="ORF">GC250_11055</name>
</gene>
<proteinExistence type="inferred from homology"/>
<dbReference type="InterPro" id="IPR036756">
    <property type="entry name" value="H/ACA_rnp_Nop10_sf"/>
</dbReference>
<comment type="caution">
    <text evidence="8">The sequence shown here is derived from an EMBL/GenBank/DDBJ whole genome shotgun (WGS) entry which is preliminary data.</text>
</comment>
<evidence type="ECO:0000313" key="8">
    <source>
        <dbReference type="EMBL" id="MUN29956.1"/>
    </source>
</evidence>
<dbReference type="OrthoDB" id="7259at2157"/>
<dbReference type="GO" id="GO:0030515">
    <property type="term" value="F:snoRNA binding"/>
    <property type="evidence" value="ECO:0007669"/>
    <property type="project" value="InterPro"/>
</dbReference>
<dbReference type="Proteomes" id="UP000470772">
    <property type="component" value="Unassembled WGS sequence"/>
</dbReference>
<keyword evidence="4 7" id="KW-0690">Ribosome biogenesis</keyword>
<dbReference type="AlphaFoldDB" id="A0A6A9QLS6"/>
<protein>
    <recommendedName>
        <fullName evidence="3 7">Ribosome biogenesis protein Nop10</fullName>
    </recommendedName>
</protein>
<dbReference type="PANTHER" id="PTHR13305">
    <property type="entry name" value="RIBOSOME BIOGENESIS PROTEIN NOP10"/>
    <property type="match status" value="1"/>
</dbReference>
<evidence type="ECO:0000256" key="3">
    <source>
        <dbReference type="ARBA" id="ARBA00018821"/>
    </source>
</evidence>
<dbReference type="Pfam" id="PF04135">
    <property type="entry name" value="Nop10p"/>
    <property type="match status" value="1"/>
</dbReference>